<protein>
    <submittedName>
        <fullName evidence="5">Uncharacterized protein</fullName>
    </submittedName>
</protein>
<dbReference type="InterPro" id="IPR015943">
    <property type="entry name" value="WD40/YVTN_repeat-like_dom_sf"/>
</dbReference>
<dbReference type="OrthoDB" id="408728at2759"/>
<feature type="compositionally biased region" description="Basic residues" evidence="4">
    <location>
        <begin position="46"/>
        <end position="55"/>
    </location>
</feature>
<dbReference type="AlphaFoldDB" id="A0A7I8K217"/>
<dbReference type="InterPro" id="IPR020472">
    <property type="entry name" value="WD40_PAC1"/>
</dbReference>
<evidence type="ECO:0000256" key="1">
    <source>
        <dbReference type="ARBA" id="ARBA00022574"/>
    </source>
</evidence>
<dbReference type="SUPFAM" id="SSF50978">
    <property type="entry name" value="WD40 repeat-like"/>
    <property type="match status" value="1"/>
</dbReference>
<dbReference type="PROSITE" id="PS50082">
    <property type="entry name" value="WD_REPEATS_2"/>
    <property type="match status" value="3"/>
</dbReference>
<dbReference type="InterPro" id="IPR040324">
    <property type="entry name" value="WDR44/Dgr2"/>
</dbReference>
<name>A0A7I8K217_SPIIN</name>
<dbReference type="Pfam" id="PF00400">
    <property type="entry name" value="WD40"/>
    <property type="match status" value="3"/>
</dbReference>
<feature type="compositionally biased region" description="Basic and acidic residues" evidence="4">
    <location>
        <begin position="1"/>
        <end position="11"/>
    </location>
</feature>
<feature type="region of interest" description="Disordered" evidence="4">
    <location>
        <begin position="95"/>
        <end position="126"/>
    </location>
</feature>
<dbReference type="PROSITE" id="PS50294">
    <property type="entry name" value="WD_REPEATS_REGION"/>
    <property type="match status" value="3"/>
</dbReference>
<dbReference type="SMART" id="SM00320">
    <property type="entry name" value="WD40"/>
    <property type="match status" value="6"/>
</dbReference>
<dbReference type="InterPro" id="IPR001680">
    <property type="entry name" value="WD40_rpt"/>
</dbReference>
<feature type="region of interest" description="Disordered" evidence="4">
    <location>
        <begin position="335"/>
        <end position="381"/>
    </location>
</feature>
<dbReference type="PANTHER" id="PTHR14221">
    <property type="entry name" value="WD REPEAT DOMAIN 44"/>
    <property type="match status" value="1"/>
</dbReference>
<dbReference type="Gene3D" id="2.130.10.10">
    <property type="entry name" value="YVTN repeat-like/Quinoprotein amine dehydrogenase"/>
    <property type="match status" value="2"/>
</dbReference>
<proteinExistence type="predicted"/>
<sequence>MRNSDDERGKGEEDEFYESLDRILSSSCSSTSASASASDDDVEHQGHHRRHRRRPCERPQRFGGSSMYDVWISEPSSVEERRRRLLWQMGLINDPSLSRKQTGGHDHEGDGEEKIGDGRVDPAGDQVTLQSDMGRLACCDAIHQEPDLQRNSPSSSISRSRHDGAMDPNPSSSHLHVHKQHPSPKEPPTGNSPSSGADTNDSDGDLDDGREDCFENGYRHREKCELCFTIKNLNNGDKFVVKELREDGMWKRLREVGTGRQLTMEEFQSSVIGHSPIVQELMRRQSVEEEGGDCGSSGGGKMDITCPNGVGLIGDRWMRKKSGSLLRTMKNMAGTVVQRLERRSSDERDSSSEKGGRRSSSATDDSQGAQSHHGPERIKVRKYGKSLKELTGLYMSQEIQAHKGSIWSIKFSLDGRHLASAGEDSVIRVWQVTEKNMKGGLLFERERVSAAEGGSNFSVFGDGSPEPLLFDFKLGMIRVDRERRSKVPIVRNSLSFEQIVVPEYVFALSEKPVCSFHGHLEDVLDLSWSKSEHLLSSSMDKTVRLWHMSSNSCLKIFSHSDYVTCIQFNPVDDNYFISGSLDAKVRIWSIRDRQVVDWNDLREMITAVCYRPDGQGALVGSHKGSCHLYDTSENKLQQRRQINLQNKKKRSHHKKITGFQFAPGSSSEVLVTSADSRIRVIDGLDLVHKFKGIRNTSSQIAGSFTADGEYVICPSEDSHVCVWRYDSGSRASRRRSGVGVTQSHEHFHCRDVSAAVAWPVAGCSKTLLQALGGHRREQAPPSAKMQQVVDEPSQQRVFPSEKVDQFTERVSATWPEEKLLVAAGGKEGLRSSGGFSGGEVQLRSRSAWGMVVVTAGRGGEIRIFQNFGCPSRI</sequence>
<accession>A0A7I8K217</accession>
<keyword evidence="6" id="KW-1185">Reference proteome</keyword>
<organism evidence="5 6">
    <name type="scientific">Spirodela intermedia</name>
    <name type="common">Intermediate duckweed</name>
    <dbReference type="NCBI Taxonomy" id="51605"/>
    <lineage>
        <taxon>Eukaryota</taxon>
        <taxon>Viridiplantae</taxon>
        <taxon>Streptophyta</taxon>
        <taxon>Embryophyta</taxon>
        <taxon>Tracheophyta</taxon>
        <taxon>Spermatophyta</taxon>
        <taxon>Magnoliopsida</taxon>
        <taxon>Liliopsida</taxon>
        <taxon>Araceae</taxon>
        <taxon>Lemnoideae</taxon>
        <taxon>Spirodela</taxon>
    </lineage>
</organism>
<feature type="compositionally biased region" description="Low complexity" evidence="4">
    <location>
        <begin position="25"/>
        <end position="37"/>
    </location>
</feature>
<feature type="repeat" description="WD" evidence="3">
    <location>
        <begin position="516"/>
        <end position="556"/>
    </location>
</feature>
<dbReference type="Proteomes" id="UP000663760">
    <property type="component" value="Chromosome 2"/>
</dbReference>
<keyword evidence="1 3" id="KW-0853">WD repeat</keyword>
<feature type="compositionally biased region" description="Acidic residues" evidence="4">
    <location>
        <begin position="200"/>
        <end position="210"/>
    </location>
</feature>
<feature type="region of interest" description="Disordered" evidence="4">
    <location>
        <begin position="1"/>
        <end position="69"/>
    </location>
</feature>
<feature type="region of interest" description="Disordered" evidence="4">
    <location>
        <begin position="143"/>
        <end position="210"/>
    </location>
</feature>
<dbReference type="PRINTS" id="PR00320">
    <property type="entry name" value="GPROTEINBRPT"/>
</dbReference>
<evidence type="ECO:0000313" key="5">
    <source>
        <dbReference type="EMBL" id="CAA7391020.1"/>
    </source>
</evidence>
<keyword evidence="2" id="KW-0677">Repeat</keyword>
<feature type="compositionally biased region" description="Basic and acidic residues" evidence="4">
    <location>
        <begin position="339"/>
        <end position="356"/>
    </location>
</feature>
<dbReference type="FunFam" id="2.130.10.10:FF:000329">
    <property type="entry name" value="WD repeat-containing protein 44"/>
    <property type="match status" value="1"/>
</dbReference>
<evidence type="ECO:0000256" key="3">
    <source>
        <dbReference type="PROSITE-ProRule" id="PRU00221"/>
    </source>
</evidence>
<evidence type="ECO:0000256" key="2">
    <source>
        <dbReference type="ARBA" id="ARBA00022737"/>
    </source>
</evidence>
<gene>
    <name evidence="5" type="ORF">SI8410_02002409</name>
</gene>
<dbReference type="InterPro" id="IPR036322">
    <property type="entry name" value="WD40_repeat_dom_sf"/>
</dbReference>
<dbReference type="PANTHER" id="PTHR14221:SF67">
    <property type="entry name" value="WD REPEAT-CONTAINING PROTEIN 44-LIKE"/>
    <property type="match status" value="1"/>
</dbReference>
<dbReference type="EMBL" id="LR746265">
    <property type="protein sequence ID" value="CAA7391020.1"/>
    <property type="molecule type" value="Genomic_DNA"/>
</dbReference>
<feature type="compositionally biased region" description="Basic and acidic residues" evidence="4">
    <location>
        <begin position="103"/>
        <end position="122"/>
    </location>
</feature>
<evidence type="ECO:0000256" key="4">
    <source>
        <dbReference type="SAM" id="MobiDB-lite"/>
    </source>
</evidence>
<reference evidence="5" key="1">
    <citation type="submission" date="2020-02" db="EMBL/GenBank/DDBJ databases">
        <authorList>
            <person name="Scholz U."/>
            <person name="Mascher M."/>
            <person name="Fiebig A."/>
        </authorList>
    </citation>
    <scope>NUCLEOTIDE SEQUENCE</scope>
</reference>
<feature type="repeat" description="WD" evidence="3">
    <location>
        <begin position="399"/>
        <end position="432"/>
    </location>
</feature>
<evidence type="ECO:0000313" key="6">
    <source>
        <dbReference type="Proteomes" id="UP000663760"/>
    </source>
</evidence>
<feature type="repeat" description="WD" evidence="3">
    <location>
        <begin position="556"/>
        <end position="598"/>
    </location>
</feature>